<dbReference type="AlphaFoldDB" id="B4VYT4"/>
<proteinExistence type="predicted"/>
<dbReference type="eggNOG" id="COG3021">
    <property type="taxonomic scope" value="Bacteria"/>
</dbReference>
<keyword evidence="2" id="KW-0255">Endonuclease</keyword>
<keyword evidence="3" id="KW-1185">Reference proteome</keyword>
<dbReference type="OrthoDB" id="9796594at2"/>
<keyword evidence="2" id="KW-0540">Nuclease</keyword>
<reference evidence="2 3" key="1">
    <citation type="submission" date="2008-07" db="EMBL/GenBank/DDBJ databases">
        <authorList>
            <person name="Tandeau de Marsac N."/>
            <person name="Ferriera S."/>
            <person name="Johnson J."/>
            <person name="Kravitz S."/>
            <person name="Beeson K."/>
            <person name="Sutton G."/>
            <person name="Rogers Y.-H."/>
            <person name="Friedman R."/>
            <person name="Frazier M."/>
            <person name="Venter J.C."/>
        </authorList>
    </citation>
    <scope>NUCLEOTIDE SEQUENCE [LARGE SCALE GENOMIC DNA]</scope>
    <source>
        <strain evidence="2 3">PCC 7420</strain>
    </source>
</reference>
<dbReference type="Proteomes" id="UP000003835">
    <property type="component" value="Unassembled WGS sequence"/>
</dbReference>
<dbReference type="EMBL" id="DS989861">
    <property type="protein sequence ID" value="EDX72834.1"/>
    <property type="molecule type" value="Genomic_DNA"/>
</dbReference>
<dbReference type="InterPro" id="IPR036691">
    <property type="entry name" value="Endo/exonu/phosph_ase_sf"/>
</dbReference>
<dbReference type="Gene3D" id="3.60.10.10">
    <property type="entry name" value="Endonuclease/exonuclease/phosphatase"/>
    <property type="match status" value="1"/>
</dbReference>
<accession>B4VYT4</accession>
<feature type="domain" description="Endonuclease/exonuclease/phosphatase" evidence="1">
    <location>
        <begin position="115"/>
        <end position="317"/>
    </location>
</feature>
<dbReference type="GO" id="GO:0004519">
    <property type="term" value="F:endonuclease activity"/>
    <property type="evidence" value="ECO:0007669"/>
    <property type="project" value="UniProtKB-KW"/>
</dbReference>
<dbReference type="RefSeq" id="WP_006103970.1">
    <property type="nucleotide sequence ID" value="NZ_DS989861.1"/>
</dbReference>
<protein>
    <submittedName>
        <fullName evidence="2">Endonuclease/exonuclease/phosphatase family</fullName>
    </submittedName>
</protein>
<dbReference type="HOGENOM" id="CLU_052333_0_2_3"/>
<gene>
    <name evidence="2" type="ORF">MC7420_3280</name>
</gene>
<keyword evidence="2" id="KW-0378">Hydrolase</keyword>
<name>B4VYT4_9CYAN</name>
<dbReference type="InterPro" id="IPR005135">
    <property type="entry name" value="Endo/exonuclease/phosphatase"/>
</dbReference>
<dbReference type="Pfam" id="PF03372">
    <property type="entry name" value="Exo_endo_phos"/>
    <property type="match status" value="1"/>
</dbReference>
<evidence type="ECO:0000313" key="3">
    <source>
        <dbReference type="Proteomes" id="UP000003835"/>
    </source>
</evidence>
<dbReference type="GO" id="GO:0004527">
    <property type="term" value="F:exonuclease activity"/>
    <property type="evidence" value="ECO:0007669"/>
    <property type="project" value="UniProtKB-KW"/>
</dbReference>
<sequence>MKHFWFSQPTSRKIEIKNIAFGLGLTGLIPCFLLSLVAYLGEFHRYFELISHFKVQYFVISCIVFLLLSFARRKTWWLISLFCLTLNAVEVIPWYIPQFSPINTPSGQPLRVLLANVYSDNQRYAEFISLVKAEKPQLLVVQEINPIWSKQLEALKPLLPYQIVYPRFDNFGIAVYSAIPLRNTDIKSFTEYDIPSIFTEVQWQGQTVSIIATHPLPPINAEYFKSRNQQLLELEKVISSTNTIHAVIGDLNTTMWSPYYRKFIRQTGLKNARSGFGILPTWPQGAPMLQIPLDHCLISPEINVLAIRTGGDIGSDHRPLIVDLVISDRNTNRI</sequence>
<dbReference type="SUPFAM" id="SSF56219">
    <property type="entry name" value="DNase I-like"/>
    <property type="match status" value="1"/>
</dbReference>
<dbReference type="STRING" id="118168.MC7420_3280"/>
<evidence type="ECO:0000313" key="2">
    <source>
        <dbReference type="EMBL" id="EDX72834.1"/>
    </source>
</evidence>
<keyword evidence="2" id="KW-0269">Exonuclease</keyword>
<organism evidence="2 3">
    <name type="scientific">Coleofasciculus chthonoplastes PCC 7420</name>
    <dbReference type="NCBI Taxonomy" id="118168"/>
    <lineage>
        <taxon>Bacteria</taxon>
        <taxon>Bacillati</taxon>
        <taxon>Cyanobacteriota</taxon>
        <taxon>Cyanophyceae</taxon>
        <taxon>Coleofasciculales</taxon>
        <taxon>Coleofasciculaceae</taxon>
        <taxon>Coleofasciculus</taxon>
    </lineage>
</organism>
<evidence type="ECO:0000259" key="1">
    <source>
        <dbReference type="Pfam" id="PF03372"/>
    </source>
</evidence>